<reference evidence="1" key="2">
    <citation type="submission" date="2021-01" db="UniProtKB">
        <authorList>
            <consortium name="EnsemblPlants"/>
        </authorList>
    </citation>
    <scope>IDENTIFICATION</scope>
</reference>
<dbReference type="EMBL" id="LRBV02000005">
    <property type="status" value="NOT_ANNOTATED_CDS"/>
    <property type="molecule type" value="Genomic_DNA"/>
</dbReference>
<dbReference type="InParanoid" id="A0A7N2LRZ0"/>
<dbReference type="Proteomes" id="UP000594261">
    <property type="component" value="Chromosome 5"/>
</dbReference>
<organism evidence="1 2">
    <name type="scientific">Quercus lobata</name>
    <name type="common">Valley oak</name>
    <dbReference type="NCBI Taxonomy" id="97700"/>
    <lineage>
        <taxon>Eukaryota</taxon>
        <taxon>Viridiplantae</taxon>
        <taxon>Streptophyta</taxon>
        <taxon>Embryophyta</taxon>
        <taxon>Tracheophyta</taxon>
        <taxon>Spermatophyta</taxon>
        <taxon>Magnoliopsida</taxon>
        <taxon>eudicotyledons</taxon>
        <taxon>Gunneridae</taxon>
        <taxon>Pentapetalae</taxon>
        <taxon>rosids</taxon>
        <taxon>fabids</taxon>
        <taxon>Fagales</taxon>
        <taxon>Fagaceae</taxon>
        <taxon>Quercus</taxon>
    </lineage>
</organism>
<sequence length="231" mass="26180">MSSFEFMPWLTILNLSKTRIEALPESICKLTSLEVLIIQDCVLLALLPSEEGSLRRLEVLDPQGTELFKLADEISELGSLRQWHLKVSFYGTDNRRGYVKLPLGHDVKRLVSLQVDILAFDYVTYVQLGQSLRFINGETIPNAVVELLTHTTAFCLDHHINVCSLSEFGVSYFTGLRLCAVRECAKIQTIIASMDLSDAMFPILKHLSISYLLKLTMIWEEMIPLGRFAKL</sequence>
<dbReference type="PANTHER" id="PTHR47186">
    <property type="entry name" value="LEUCINE-RICH REPEAT-CONTAINING PROTEIN 57"/>
    <property type="match status" value="1"/>
</dbReference>
<dbReference type="AlphaFoldDB" id="A0A7N2LRZ0"/>
<evidence type="ECO:0000313" key="1">
    <source>
        <dbReference type="EnsemblPlants" id="QL05p058947:mrna"/>
    </source>
</evidence>
<dbReference type="Gene3D" id="3.80.10.10">
    <property type="entry name" value="Ribonuclease Inhibitor"/>
    <property type="match status" value="1"/>
</dbReference>
<dbReference type="InterPro" id="IPR032675">
    <property type="entry name" value="LRR_dom_sf"/>
</dbReference>
<proteinExistence type="predicted"/>
<evidence type="ECO:0000313" key="2">
    <source>
        <dbReference type="Proteomes" id="UP000594261"/>
    </source>
</evidence>
<dbReference type="EnsemblPlants" id="QL05p058947:mrna">
    <property type="protein sequence ID" value="QL05p058947:mrna"/>
    <property type="gene ID" value="QL05p058947"/>
</dbReference>
<accession>A0A7N2LRZ0</accession>
<dbReference type="PANTHER" id="PTHR47186:SF3">
    <property type="entry name" value="OS09G0267800 PROTEIN"/>
    <property type="match status" value="1"/>
</dbReference>
<keyword evidence="2" id="KW-1185">Reference proteome</keyword>
<reference evidence="1 2" key="1">
    <citation type="journal article" date="2016" name="G3 (Bethesda)">
        <title>First Draft Assembly and Annotation of the Genome of a California Endemic Oak Quercus lobata Nee (Fagaceae).</title>
        <authorList>
            <person name="Sork V.L."/>
            <person name="Fitz-Gibbon S.T."/>
            <person name="Puiu D."/>
            <person name="Crepeau M."/>
            <person name="Gugger P.F."/>
            <person name="Sherman R."/>
            <person name="Stevens K."/>
            <person name="Langley C.H."/>
            <person name="Pellegrini M."/>
            <person name="Salzberg S.L."/>
        </authorList>
    </citation>
    <scope>NUCLEOTIDE SEQUENCE [LARGE SCALE GENOMIC DNA]</scope>
    <source>
        <strain evidence="1 2">cv. SW786</strain>
    </source>
</reference>
<protein>
    <submittedName>
        <fullName evidence="1">Uncharacterized protein</fullName>
    </submittedName>
</protein>
<dbReference type="SUPFAM" id="SSF52058">
    <property type="entry name" value="L domain-like"/>
    <property type="match status" value="1"/>
</dbReference>
<dbReference type="Gramene" id="QL05p058947:mrna">
    <property type="protein sequence ID" value="QL05p058947:mrna"/>
    <property type="gene ID" value="QL05p058947"/>
</dbReference>
<name>A0A7N2LRZ0_QUELO</name>